<reference evidence="3 4" key="1">
    <citation type="submission" date="2024-02" db="EMBL/GenBank/DDBJ databases">
        <title>Chromosome-scale genome assembly of the rough periwinkle Littorina saxatilis.</title>
        <authorList>
            <person name="De Jode A."/>
            <person name="Faria R."/>
            <person name="Formenti G."/>
            <person name="Sims Y."/>
            <person name="Smith T.P."/>
            <person name="Tracey A."/>
            <person name="Wood J.M.D."/>
            <person name="Zagrodzka Z.B."/>
            <person name="Johannesson K."/>
            <person name="Butlin R.K."/>
            <person name="Leder E.H."/>
        </authorList>
    </citation>
    <scope>NUCLEOTIDE SEQUENCE [LARGE SCALE GENOMIC DNA]</scope>
    <source>
        <strain evidence="3">Snail1</strain>
        <tissue evidence="3">Muscle</tissue>
    </source>
</reference>
<feature type="chain" id="PRO_5043009661" description="Fibronectin type-III domain-containing protein" evidence="1">
    <location>
        <begin position="34"/>
        <end position="577"/>
    </location>
</feature>
<dbReference type="InterPro" id="IPR013783">
    <property type="entry name" value="Ig-like_fold"/>
</dbReference>
<sequence length="577" mass="64100">MEHKCVTCCSNFMSSVVLLKIVLLLLMSSSVSSSSVVEEKGGLNKRSSGLELQQLTPSWSDGKQWINHMCAAQCDAFCNENPLECGQVCRSNATRTWIIKCHENQEKEAQATYYDTEDSYLTRNSECPGACSVLRDQEEAGYFIPPTPEVSLVRDKLTNSVTLTWTRPETTSSIVYVVQEKEESGPQHLRHWSEAHIMIGGDHFTRTGLGVCSNPTYRVAAVSRYGSHWFSDEITSSDLTPGAPEMLGVTNQIYDASLPESFVFTITWKNPEGWELPDLKPNKPFGWHFYIKCPPALYAVKPIEDKHSYSNNGNTLTFHIGVFAVGCKIIVAVNATSKCGDDLSSDRAYHTIDLACQSVKDIYHGEYCTPPPFDPPGNVQDVKIYIVPGMHGARAHVTWAPPTNLGSAGIVGYYTVFYGFVDEVWGFGFKDNIYFNVTVPQEKRQIDVPVLQPNNPNSKFGILVMAGAAGQTIDNPIGIMNVVNASFSRGKVLLDEDIVVYQIDESRVRVYWSPPPPSVRDVTGVALQWGKLSPRHTDVKFDSNDLDPAYNVTSDHVKFLVENTTVVNEAREKGPRD</sequence>
<dbReference type="EMBL" id="JBAMIC010000008">
    <property type="protein sequence ID" value="KAK7104273.1"/>
    <property type="molecule type" value="Genomic_DNA"/>
</dbReference>
<dbReference type="InterPro" id="IPR036116">
    <property type="entry name" value="FN3_sf"/>
</dbReference>
<evidence type="ECO:0000259" key="2">
    <source>
        <dbReference type="PROSITE" id="PS50853"/>
    </source>
</evidence>
<dbReference type="PROSITE" id="PS50853">
    <property type="entry name" value="FN3"/>
    <property type="match status" value="1"/>
</dbReference>
<accession>A0AAN9BE08</accession>
<dbReference type="Proteomes" id="UP001374579">
    <property type="component" value="Unassembled WGS sequence"/>
</dbReference>
<keyword evidence="1" id="KW-0732">Signal</keyword>
<protein>
    <recommendedName>
        <fullName evidence="2">Fibronectin type-III domain-containing protein</fullName>
    </recommendedName>
</protein>
<evidence type="ECO:0000313" key="4">
    <source>
        <dbReference type="Proteomes" id="UP001374579"/>
    </source>
</evidence>
<gene>
    <name evidence="3" type="ORF">V1264_019023</name>
</gene>
<dbReference type="AlphaFoldDB" id="A0AAN9BE08"/>
<feature type="domain" description="Fibronectin type-III" evidence="2">
    <location>
        <begin position="145"/>
        <end position="244"/>
    </location>
</feature>
<evidence type="ECO:0000313" key="3">
    <source>
        <dbReference type="EMBL" id="KAK7104273.1"/>
    </source>
</evidence>
<dbReference type="Gene3D" id="2.60.40.10">
    <property type="entry name" value="Immunoglobulins"/>
    <property type="match status" value="1"/>
</dbReference>
<name>A0AAN9BE08_9CAEN</name>
<dbReference type="InterPro" id="IPR003961">
    <property type="entry name" value="FN3_dom"/>
</dbReference>
<feature type="signal peptide" evidence="1">
    <location>
        <begin position="1"/>
        <end position="33"/>
    </location>
</feature>
<dbReference type="SUPFAM" id="SSF49265">
    <property type="entry name" value="Fibronectin type III"/>
    <property type="match status" value="1"/>
</dbReference>
<evidence type="ECO:0000256" key="1">
    <source>
        <dbReference type="SAM" id="SignalP"/>
    </source>
</evidence>
<organism evidence="3 4">
    <name type="scientific">Littorina saxatilis</name>
    <dbReference type="NCBI Taxonomy" id="31220"/>
    <lineage>
        <taxon>Eukaryota</taxon>
        <taxon>Metazoa</taxon>
        <taxon>Spiralia</taxon>
        <taxon>Lophotrochozoa</taxon>
        <taxon>Mollusca</taxon>
        <taxon>Gastropoda</taxon>
        <taxon>Caenogastropoda</taxon>
        <taxon>Littorinimorpha</taxon>
        <taxon>Littorinoidea</taxon>
        <taxon>Littorinidae</taxon>
        <taxon>Littorina</taxon>
    </lineage>
</organism>
<proteinExistence type="predicted"/>
<comment type="caution">
    <text evidence="3">The sequence shown here is derived from an EMBL/GenBank/DDBJ whole genome shotgun (WGS) entry which is preliminary data.</text>
</comment>
<keyword evidence="4" id="KW-1185">Reference proteome</keyword>